<accession>A0A6G1J7I1</accession>
<evidence type="ECO:0000259" key="2">
    <source>
        <dbReference type="Pfam" id="PF20237"/>
    </source>
</evidence>
<evidence type="ECO:0000313" key="4">
    <source>
        <dbReference type="Proteomes" id="UP000799291"/>
    </source>
</evidence>
<organism evidence="3 4">
    <name type="scientific">Lentithecium fluviatile CBS 122367</name>
    <dbReference type="NCBI Taxonomy" id="1168545"/>
    <lineage>
        <taxon>Eukaryota</taxon>
        <taxon>Fungi</taxon>
        <taxon>Dikarya</taxon>
        <taxon>Ascomycota</taxon>
        <taxon>Pezizomycotina</taxon>
        <taxon>Dothideomycetes</taxon>
        <taxon>Pleosporomycetidae</taxon>
        <taxon>Pleosporales</taxon>
        <taxon>Massarineae</taxon>
        <taxon>Lentitheciaceae</taxon>
        <taxon>Lentithecium</taxon>
    </lineage>
</organism>
<proteinExistence type="predicted"/>
<dbReference type="PANTHER" id="PTHR34502:SF5">
    <property type="entry name" value="DUF6594 DOMAIN-CONTAINING PROTEIN"/>
    <property type="match status" value="1"/>
</dbReference>
<feature type="domain" description="DUF6594" evidence="2">
    <location>
        <begin position="11"/>
        <end position="248"/>
    </location>
</feature>
<gene>
    <name evidence="3" type="ORF">K458DRAFT_476388</name>
</gene>
<dbReference type="OrthoDB" id="5341582at2759"/>
<feature type="transmembrane region" description="Helical" evidence="1">
    <location>
        <begin position="204"/>
        <end position="229"/>
    </location>
</feature>
<dbReference type="InterPro" id="IPR046529">
    <property type="entry name" value="DUF6594"/>
</dbReference>
<dbReference type="PANTHER" id="PTHR34502">
    <property type="entry name" value="DUF6594 DOMAIN-CONTAINING PROTEIN-RELATED"/>
    <property type="match status" value="1"/>
</dbReference>
<dbReference type="AlphaFoldDB" id="A0A6G1J7I1"/>
<sequence length="302" mass="33497">MFSVEDARAGYPRFSALLAAHNALHIFRSFRALRTRLLLVKQGRLSSLAKQLDRIDAAEERGLNLSSIRRDGNAARKGLLVDIDDALRDYDALLERNHRVLELNPATPRNVSSVQNWVKGNPCTARNEVAFLDHPDDLLGVISPQDETLWVFEAQLQRALARLWTGFRRRSMFNVSRDPAVYISSRSPLRTVARAIIRSGTVLLLLPMVRLGVVAMAASPFVAMLCWVIRARPVEMFVAGAMYTTVLVVFIFGSASQFVFVDNAHCGNSKEAGTPMLIAFVRRIVASIKAQYAEMVPSAGSS</sequence>
<dbReference type="EMBL" id="MU005576">
    <property type="protein sequence ID" value="KAF2686514.1"/>
    <property type="molecule type" value="Genomic_DNA"/>
</dbReference>
<name>A0A6G1J7I1_9PLEO</name>
<protein>
    <recommendedName>
        <fullName evidence="2">DUF6594 domain-containing protein</fullName>
    </recommendedName>
</protein>
<reference evidence="3" key="1">
    <citation type="journal article" date="2020" name="Stud. Mycol.">
        <title>101 Dothideomycetes genomes: a test case for predicting lifestyles and emergence of pathogens.</title>
        <authorList>
            <person name="Haridas S."/>
            <person name="Albert R."/>
            <person name="Binder M."/>
            <person name="Bloem J."/>
            <person name="Labutti K."/>
            <person name="Salamov A."/>
            <person name="Andreopoulos B."/>
            <person name="Baker S."/>
            <person name="Barry K."/>
            <person name="Bills G."/>
            <person name="Bluhm B."/>
            <person name="Cannon C."/>
            <person name="Castanera R."/>
            <person name="Culley D."/>
            <person name="Daum C."/>
            <person name="Ezra D."/>
            <person name="Gonzalez J."/>
            <person name="Henrissat B."/>
            <person name="Kuo A."/>
            <person name="Liang C."/>
            <person name="Lipzen A."/>
            <person name="Lutzoni F."/>
            <person name="Magnuson J."/>
            <person name="Mondo S."/>
            <person name="Nolan M."/>
            <person name="Ohm R."/>
            <person name="Pangilinan J."/>
            <person name="Park H.-J."/>
            <person name="Ramirez L."/>
            <person name="Alfaro M."/>
            <person name="Sun H."/>
            <person name="Tritt A."/>
            <person name="Yoshinaga Y."/>
            <person name="Zwiers L.-H."/>
            <person name="Turgeon B."/>
            <person name="Goodwin S."/>
            <person name="Spatafora J."/>
            <person name="Crous P."/>
            <person name="Grigoriev I."/>
        </authorList>
    </citation>
    <scope>NUCLEOTIDE SEQUENCE</scope>
    <source>
        <strain evidence="3">CBS 122367</strain>
    </source>
</reference>
<keyword evidence="1" id="KW-1133">Transmembrane helix</keyword>
<keyword evidence="1" id="KW-0812">Transmembrane</keyword>
<evidence type="ECO:0000313" key="3">
    <source>
        <dbReference type="EMBL" id="KAF2686514.1"/>
    </source>
</evidence>
<dbReference type="Proteomes" id="UP000799291">
    <property type="component" value="Unassembled WGS sequence"/>
</dbReference>
<dbReference type="Pfam" id="PF20237">
    <property type="entry name" value="DUF6594"/>
    <property type="match status" value="1"/>
</dbReference>
<feature type="transmembrane region" description="Helical" evidence="1">
    <location>
        <begin position="236"/>
        <end position="260"/>
    </location>
</feature>
<evidence type="ECO:0000256" key="1">
    <source>
        <dbReference type="SAM" id="Phobius"/>
    </source>
</evidence>
<keyword evidence="4" id="KW-1185">Reference proteome</keyword>
<keyword evidence="1" id="KW-0472">Membrane</keyword>